<organism evidence="3 4">
    <name type="scientific">Fusarium gaditjirri</name>
    <dbReference type="NCBI Taxonomy" id="282569"/>
    <lineage>
        <taxon>Eukaryota</taxon>
        <taxon>Fungi</taxon>
        <taxon>Dikarya</taxon>
        <taxon>Ascomycota</taxon>
        <taxon>Pezizomycotina</taxon>
        <taxon>Sordariomycetes</taxon>
        <taxon>Hypocreomycetidae</taxon>
        <taxon>Hypocreales</taxon>
        <taxon>Nectriaceae</taxon>
        <taxon>Fusarium</taxon>
        <taxon>Fusarium nisikadoi species complex</taxon>
    </lineage>
</organism>
<feature type="compositionally biased region" description="Low complexity" evidence="2">
    <location>
        <begin position="25"/>
        <end position="58"/>
    </location>
</feature>
<comment type="caution">
    <text evidence="3">The sequence shown here is derived from an EMBL/GenBank/DDBJ whole genome shotgun (WGS) entry which is preliminary data.</text>
</comment>
<feature type="region of interest" description="Disordered" evidence="2">
    <location>
        <begin position="1"/>
        <end position="117"/>
    </location>
</feature>
<feature type="compositionally biased region" description="Basic and acidic residues" evidence="2">
    <location>
        <begin position="452"/>
        <end position="463"/>
    </location>
</feature>
<sequence length="543" mass="62022">MAVAGSSEKRPQWCPPGTSRHITPTRRPSSHSSSDSSSKRPSSSSSSRNSPSPTTPSSLGPPLKLRRKSSNPPSNSHISRPQESSAACRDGPGSQDSSPDVRDKFNEPDLQLSQGTQSLSTLFRLPKDLFYIRESGQAYELGFSSAQDILTLASRLDEEIQVRYRVQDELAKLTEQLKKVTEDRNEAQSRANDLEQRLESALKVKAASEQLGAASTLPDVRPTPANPGEFTPENYIWAKQQWDRVAEDNLKMDNCLHIASAEKKQLETEIIRLSREVETYQKRNMRPMNDAAQQTEDEPPWIAIVATQTDFIDQISQQNTENKPLESDQLTVPPQQPRIVMTDAAVQVAEQHDEDTEMRSALEQPQNEYGPSEELESHVSDTNPEEAQTRNEDPGVEVQDAEVEMGGITTGQDPAAPQEIETSVIPATRPETSEAEEILRITVPRPLINLNRDSRTSSDDARRRRDSRRRKRRQQRRLEPEEERARRRQQRRLERVRESQRTRDHHGRSPKVYRQKPPGWRRYLNRRRTWMDFFPFSYMFSLQ</sequence>
<feature type="coiled-coil region" evidence="1">
    <location>
        <begin position="163"/>
        <end position="211"/>
    </location>
</feature>
<feature type="compositionally biased region" description="Basic residues" evidence="2">
    <location>
        <begin position="464"/>
        <end position="475"/>
    </location>
</feature>
<evidence type="ECO:0000256" key="2">
    <source>
        <dbReference type="SAM" id="MobiDB-lite"/>
    </source>
</evidence>
<evidence type="ECO:0000313" key="3">
    <source>
        <dbReference type="EMBL" id="KAF4959438.1"/>
    </source>
</evidence>
<feature type="compositionally biased region" description="Basic and acidic residues" evidence="2">
    <location>
        <begin position="476"/>
        <end position="502"/>
    </location>
</feature>
<keyword evidence="1" id="KW-0175">Coiled coil</keyword>
<reference evidence="3" key="1">
    <citation type="journal article" date="2020" name="BMC Genomics">
        <title>Correction to: Identification and distribution of gene clusters required for synthesis of sphingolipid metabolism inhibitors in diverse species of the filamentous fungus Fusarium.</title>
        <authorList>
            <person name="Kim H.S."/>
            <person name="Lohmar J.M."/>
            <person name="Busman M."/>
            <person name="Brown D.W."/>
            <person name="Naumann T.A."/>
            <person name="Divon H.H."/>
            <person name="Lysoe E."/>
            <person name="Uhlig S."/>
            <person name="Proctor R.H."/>
        </authorList>
    </citation>
    <scope>NUCLEOTIDE SEQUENCE</scope>
    <source>
        <strain evidence="3">NRRL 45417</strain>
    </source>
</reference>
<gene>
    <name evidence="3" type="ORF">FGADI_1659</name>
</gene>
<name>A0A8H4TK88_9HYPO</name>
<feature type="compositionally biased region" description="Basic residues" evidence="2">
    <location>
        <begin position="503"/>
        <end position="514"/>
    </location>
</feature>
<protein>
    <submittedName>
        <fullName evidence="3">Uncharacterized protein</fullName>
    </submittedName>
</protein>
<evidence type="ECO:0000313" key="4">
    <source>
        <dbReference type="Proteomes" id="UP000604273"/>
    </source>
</evidence>
<accession>A0A8H4TK88</accession>
<feature type="compositionally biased region" description="Polar residues" evidence="2">
    <location>
        <begin position="70"/>
        <end position="85"/>
    </location>
</feature>
<dbReference type="AlphaFoldDB" id="A0A8H4TK88"/>
<evidence type="ECO:0000256" key="1">
    <source>
        <dbReference type="SAM" id="Coils"/>
    </source>
</evidence>
<dbReference type="Proteomes" id="UP000604273">
    <property type="component" value="Unassembled WGS sequence"/>
</dbReference>
<dbReference type="OrthoDB" id="5103567at2759"/>
<keyword evidence="4" id="KW-1185">Reference proteome</keyword>
<feature type="coiled-coil region" evidence="1">
    <location>
        <begin position="256"/>
        <end position="283"/>
    </location>
</feature>
<proteinExistence type="predicted"/>
<reference evidence="3" key="2">
    <citation type="submission" date="2020-05" db="EMBL/GenBank/DDBJ databases">
        <authorList>
            <person name="Kim H.-S."/>
            <person name="Proctor R.H."/>
            <person name="Brown D.W."/>
        </authorList>
    </citation>
    <scope>NUCLEOTIDE SEQUENCE</scope>
    <source>
        <strain evidence="3">NRRL 45417</strain>
    </source>
</reference>
<feature type="region of interest" description="Disordered" evidence="2">
    <location>
        <begin position="346"/>
        <end position="517"/>
    </location>
</feature>
<dbReference type="EMBL" id="JABFAI010000033">
    <property type="protein sequence ID" value="KAF4959438.1"/>
    <property type="molecule type" value="Genomic_DNA"/>
</dbReference>